<proteinExistence type="predicted"/>
<evidence type="ECO:0008006" key="4">
    <source>
        <dbReference type="Google" id="ProtNLM"/>
    </source>
</evidence>
<dbReference type="AlphaFoldDB" id="A0A916VQ49"/>
<feature type="chain" id="PRO_5037127226" description="DUF4198 domain-containing protein" evidence="1">
    <location>
        <begin position="22"/>
        <end position="262"/>
    </location>
</feature>
<dbReference type="RefSeq" id="WP_188674377.1">
    <property type="nucleotide sequence ID" value="NZ_BMKA01000002.1"/>
</dbReference>
<dbReference type="EMBL" id="BMKA01000002">
    <property type="protein sequence ID" value="GGA19864.1"/>
    <property type="molecule type" value="Genomic_DNA"/>
</dbReference>
<evidence type="ECO:0000256" key="1">
    <source>
        <dbReference type="SAM" id="SignalP"/>
    </source>
</evidence>
<reference evidence="2" key="1">
    <citation type="journal article" date="2014" name="Int. J. Syst. Evol. Microbiol.">
        <title>Complete genome sequence of Corynebacterium casei LMG S-19264T (=DSM 44701T), isolated from a smear-ripened cheese.</title>
        <authorList>
            <consortium name="US DOE Joint Genome Institute (JGI-PGF)"/>
            <person name="Walter F."/>
            <person name="Albersmeier A."/>
            <person name="Kalinowski J."/>
            <person name="Ruckert C."/>
        </authorList>
    </citation>
    <scope>NUCLEOTIDE SEQUENCE</scope>
    <source>
        <strain evidence="2">CGMCC 1.15880</strain>
    </source>
</reference>
<feature type="signal peptide" evidence="1">
    <location>
        <begin position="1"/>
        <end position="21"/>
    </location>
</feature>
<organism evidence="2 3">
    <name type="scientific">Neptunicoccus cionae</name>
    <dbReference type="NCBI Taxonomy" id="2035344"/>
    <lineage>
        <taxon>Bacteria</taxon>
        <taxon>Pseudomonadati</taxon>
        <taxon>Pseudomonadota</taxon>
        <taxon>Alphaproteobacteria</taxon>
        <taxon>Rhodobacterales</taxon>
        <taxon>Paracoccaceae</taxon>
        <taxon>Neptunicoccus</taxon>
    </lineage>
</organism>
<dbReference type="Proteomes" id="UP000628017">
    <property type="component" value="Unassembled WGS sequence"/>
</dbReference>
<reference evidence="2" key="2">
    <citation type="submission" date="2020-09" db="EMBL/GenBank/DDBJ databases">
        <authorList>
            <person name="Sun Q."/>
            <person name="Zhou Y."/>
        </authorList>
    </citation>
    <scope>NUCLEOTIDE SEQUENCE</scope>
    <source>
        <strain evidence="2">CGMCC 1.15880</strain>
    </source>
</reference>
<dbReference type="Pfam" id="PF10670">
    <property type="entry name" value="DUF4198"/>
    <property type="match status" value="1"/>
</dbReference>
<evidence type="ECO:0000313" key="2">
    <source>
        <dbReference type="EMBL" id="GGA19864.1"/>
    </source>
</evidence>
<protein>
    <recommendedName>
        <fullName evidence="4">DUF4198 domain-containing protein</fullName>
    </recommendedName>
</protein>
<name>A0A916VQ49_9RHOB</name>
<accession>A0A916VQ49</accession>
<evidence type="ECO:0000313" key="3">
    <source>
        <dbReference type="Proteomes" id="UP000628017"/>
    </source>
</evidence>
<sequence length="262" mass="28792">MNWLKACVVSMVFGLSGPSLAHEYWIEPLDFTVPVDGRMMAFLKVGSELKGSTFPYIPAQFQSFTITNGKGTLDHKGTVGDSPALQVAAPENGLNILAYHSNANRLTYRDPDLLEKYLKAEGLDFVLEEHRANGWPEINITETYTRNAKALVQVGPYDGGSDQVLGLPFELVVEGSPYAPDTDRVRVQLLWQGAPVADYPINVFMKDGEVTTGRVHTDEAGYAEVAVPESGFVLLNSVHIARPDTGDAPFYESFWASMTFGR</sequence>
<keyword evidence="1" id="KW-0732">Signal</keyword>
<comment type="caution">
    <text evidence="2">The sequence shown here is derived from an EMBL/GenBank/DDBJ whole genome shotgun (WGS) entry which is preliminary data.</text>
</comment>
<dbReference type="InterPro" id="IPR019613">
    <property type="entry name" value="DUF4198"/>
</dbReference>
<gene>
    <name evidence="2" type="ORF">GCM10011498_20970</name>
</gene>
<keyword evidence="3" id="KW-1185">Reference proteome</keyword>